<dbReference type="RefSeq" id="WP_168567504.1">
    <property type="nucleotide sequence ID" value="NZ_CP051167.1"/>
</dbReference>
<organism evidence="1 2">
    <name type="scientific">Oxynema aestuarii AP17</name>
    <dbReference type="NCBI Taxonomy" id="2064643"/>
    <lineage>
        <taxon>Bacteria</taxon>
        <taxon>Bacillati</taxon>
        <taxon>Cyanobacteriota</taxon>
        <taxon>Cyanophyceae</taxon>
        <taxon>Oscillatoriophycideae</taxon>
        <taxon>Oscillatoriales</taxon>
        <taxon>Oscillatoriaceae</taxon>
        <taxon>Oxynema</taxon>
        <taxon>Oxynema aestuarii</taxon>
    </lineage>
</organism>
<reference evidence="1 2" key="1">
    <citation type="submission" date="2020-04" db="EMBL/GenBank/DDBJ databases">
        <authorList>
            <person name="Basu S."/>
            <person name="Maruthanayagam V."/>
            <person name="Chakraborty S."/>
            <person name="Pramanik A."/>
            <person name="Mukherjee J."/>
            <person name="Brink B."/>
        </authorList>
    </citation>
    <scope>NUCLEOTIDE SEQUENCE [LARGE SCALE GENOMIC DNA]</scope>
    <source>
        <strain evidence="1 2">AP17</strain>
    </source>
</reference>
<accession>A0A6H1TT77</accession>
<dbReference type="AlphaFoldDB" id="A0A6H1TT77"/>
<name>A0A6H1TT77_9CYAN</name>
<dbReference type="EMBL" id="CP051167">
    <property type="protein sequence ID" value="QIZ69347.1"/>
    <property type="molecule type" value="Genomic_DNA"/>
</dbReference>
<protein>
    <submittedName>
        <fullName evidence="1">Uncharacterized protein</fullName>
    </submittedName>
</protein>
<dbReference type="KEGG" id="oxy:HCG48_01050"/>
<proteinExistence type="predicted"/>
<evidence type="ECO:0000313" key="1">
    <source>
        <dbReference type="EMBL" id="QIZ69347.1"/>
    </source>
</evidence>
<keyword evidence="2" id="KW-1185">Reference proteome</keyword>
<dbReference type="Proteomes" id="UP000500857">
    <property type="component" value="Chromosome"/>
</dbReference>
<evidence type="ECO:0000313" key="2">
    <source>
        <dbReference type="Proteomes" id="UP000500857"/>
    </source>
</evidence>
<gene>
    <name evidence="1" type="ORF">HCG48_01050</name>
</gene>
<sequence>METNGDRVRAICLLARGDRRNLLLLVILGKSSPLPERPRWDEVDLGLLQLNLALPRLKTVGLLVRRQD</sequence>